<dbReference type="AlphaFoldDB" id="A0A9D1CRX1"/>
<dbReference type="EMBL" id="DVFJ01000025">
    <property type="protein sequence ID" value="HIQ71959.1"/>
    <property type="molecule type" value="Genomic_DNA"/>
</dbReference>
<protein>
    <submittedName>
        <fullName evidence="1">Uncharacterized protein</fullName>
    </submittedName>
</protein>
<evidence type="ECO:0000313" key="1">
    <source>
        <dbReference type="EMBL" id="HIQ71959.1"/>
    </source>
</evidence>
<organism evidence="1 2">
    <name type="scientific">Candidatus Onthenecus intestinigallinarum</name>
    <dbReference type="NCBI Taxonomy" id="2840875"/>
    <lineage>
        <taxon>Bacteria</taxon>
        <taxon>Bacillati</taxon>
        <taxon>Bacillota</taxon>
        <taxon>Clostridia</taxon>
        <taxon>Eubacteriales</taxon>
        <taxon>Candidatus Onthenecus</taxon>
    </lineage>
</organism>
<accession>A0A9D1CRX1</accession>
<sequence>MIQIIFGKRGSGKTKRIIDMANASIAEQKGSVLFIDDDKRYMYDLKHQIRFINASEYDIKGEALFTGFLNGILASNFDVSLIFIDAFLHLVDCDKPDIYKLEGFFQMLERLSEHSQANFVISLSEDPALVPESIRKYQI</sequence>
<proteinExistence type="predicted"/>
<name>A0A9D1CRX1_9FIRM</name>
<gene>
    <name evidence="1" type="ORF">IAB73_07125</name>
</gene>
<comment type="caution">
    <text evidence="1">The sequence shown here is derived from an EMBL/GenBank/DDBJ whole genome shotgun (WGS) entry which is preliminary data.</text>
</comment>
<reference evidence="1" key="2">
    <citation type="journal article" date="2021" name="PeerJ">
        <title>Extensive microbial diversity within the chicken gut microbiome revealed by metagenomics and culture.</title>
        <authorList>
            <person name="Gilroy R."/>
            <person name="Ravi A."/>
            <person name="Getino M."/>
            <person name="Pursley I."/>
            <person name="Horton D.L."/>
            <person name="Alikhan N.F."/>
            <person name="Baker D."/>
            <person name="Gharbi K."/>
            <person name="Hall N."/>
            <person name="Watson M."/>
            <person name="Adriaenssens E.M."/>
            <person name="Foster-Nyarko E."/>
            <person name="Jarju S."/>
            <person name="Secka A."/>
            <person name="Antonio M."/>
            <person name="Oren A."/>
            <person name="Chaudhuri R.R."/>
            <person name="La Ragione R."/>
            <person name="Hildebrand F."/>
            <person name="Pallen M.J."/>
        </authorList>
    </citation>
    <scope>NUCLEOTIDE SEQUENCE</scope>
    <source>
        <strain evidence="1">ChiSxjej2B14-6234</strain>
    </source>
</reference>
<reference evidence="1" key="1">
    <citation type="submission" date="2020-10" db="EMBL/GenBank/DDBJ databases">
        <authorList>
            <person name="Gilroy R."/>
        </authorList>
    </citation>
    <scope>NUCLEOTIDE SEQUENCE</scope>
    <source>
        <strain evidence="1">ChiSxjej2B14-6234</strain>
    </source>
</reference>
<evidence type="ECO:0000313" key="2">
    <source>
        <dbReference type="Proteomes" id="UP000886887"/>
    </source>
</evidence>
<dbReference type="Proteomes" id="UP000886887">
    <property type="component" value="Unassembled WGS sequence"/>
</dbReference>